<dbReference type="InterPro" id="IPR009030">
    <property type="entry name" value="Growth_fac_rcpt_cys_sf"/>
</dbReference>
<dbReference type="PANTHER" id="PTHR24046:SF5">
    <property type="entry name" value="EGF-LIKE DOMAIN-CONTAINING PROTEIN"/>
    <property type="match status" value="1"/>
</dbReference>
<dbReference type="PANTHER" id="PTHR24046">
    <property type="entry name" value="SIGNAL PEPTIDE, CUB AND EGF-LIKE DOMAIN-CONTAINING"/>
    <property type="match status" value="1"/>
</dbReference>
<reference evidence="4 5" key="1">
    <citation type="submission" date="2023-05" db="EMBL/GenBank/DDBJ databases">
        <title>A 100% complete, gapless, phased diploid assembly of the Scenedesmus obliquus UTEX 3031 genome.</title>
        <authorList>
            <person name="Biondi T.C."/>
            <person name="Hanschen E.R."/>
            <person name="Kwon T."/>
            <person name="Eng W."/>
            <person name="Kruse C.P.S."/>
            <person name="Koehler S.I."/>
            <person name="Kunde Y."/>
            <person name="Gleasner C.D."/>
            <person name="You Mak K.T."/>
            <person name="Polle J."/>
            <person name="Hovde B.T."/>
            <person name="Starkenburg S.R."/>
        </authorList>
    </citation>
    <scope>NUCLEOTIDE SEQUENCE [LARGE SCALE GENOMIC DNA]</scope>
    <source>
        <strain evidence="4 5">DOE0152z</strain>
    </source>
</reference>
<feature type="region of interest" description="Disordered" evidence="1">
    <location>
        <begin position="767"/>
        <end position="787"/>
    </location>
</feature>
<dbReference type="EMBL" id="CP126208">
    <property type="protein sequence ID" value="WIA08369.1"/>
    <property type="molecule type" value="Genomic_DNA"/>
</dbReference>
<protein>
    <recommendedName>
        <fullName evidence="6">Tyrosine-protein kinase ephrin type A/B receptor-like domain-containing protein</fullName>
    </recommendedName>
</protein>
<evidence type="ECO:0000256" key="1">
    <source>
        <dbReference type="SAM" id="MobiDB-lite"/>
    </source>
</evidence>
<feature type="domain" description="Apple" evidence="2">
    <location>
        <begin position="595"/>
        <end position="630"/>
    </location>
</feature>
<dbReference type="Proteomes" id="UP001244341">
    <property type="component" value="Chromosome 1b"/>
</dbReference>
<evidence type="ECO:0008006" key="6">
    <source>
        <dbReference type="Google" id="ProtNLM"/>
    </source>
</evidence>
<dbReference type="Gene3D" id="2.10.50.10">
    <property type="entry name" value="Tumor Necrosis Factor Receptor, subunit A, domain 2"/>
    <property type="match status" value="2"/>
</dbReference>
<feature type="domain" description="Tyrosine-protein kinase ephrin type A/B receptor-like" evidence="3">
    <location>
        <begin position="388"/>
        <end position="430"/>
    </location>
</feature>
<proteinExistence type="predicted"/>
<dbReference type="InterPro" id="IPR011641">
    <property type="entry name" value="Tyr-kin_ephrin_A/B_rcpt-like"/>
</dbReference>
<name>A0ABY8TH18_TETOB</name>
<dbReference type="SMART" id="SM01411">
    <property type="entry name" value="Ephrin_rec_like"/>
    <property type="match status" value="7"/>
</dbReference>
<evidence type="ECO:0000259" key="3">
    <source>
        <dbReference type="Pfam" id="PF07699"/>
    </source>
</evidence>
<dbReference type="SUPFAM" id="SSF57414">
    <property type="entry name" value="Hairpin loop containing domain-like"/>
    <property type="match status" value="1"/>
</dbReference>
<feature type="compositionally biased region" description="Basic and acidic residues" evidence="1">
    <location>
        <begin position="770"/>
        <end position="781"/>
    </location>
</feature>
<evidence type="ECO:0000313" key="4">
    <source>
        <dbReference type="EMBL" id="WIA08369.1"/>
    </source>
</evidence>
<evidence type="ECO:0000313" key="5">
    <source>
        <dbReference type="Proteomes" id="UP001244341"/>
    </source>
</evidence>
<dbReference type="SUPFAM" id="SSF57184">
    <property type="entry name" value="Growth factor receptor domain"/>
    <property type="match status" value="2"/>
</dbReference>
<keyword evidence="5" id="KW-1185">Reference proteome</keyword>
<dbReference type="InterPro" id="IPR052071">
    <property type="entry name" value="SCUB_EGF-like_domain"/>
</dbReference>
<accession>A0ABY8TH18</accession>
<dbReference type="Pfam" id="PF00024">
    <property type="entry name" value="PAN_1"/>
    <property type="match status" value="1"/>
</dbReference>
<dbReference type="Pfam" id="PF07699">
    <property type="entry name" value="Ephrin_rec_like"/>
    <property type="match status" value="1"/>
</dbReference>
<sequence length="787" mass="81197">MTRRKGAASIAACLNAPGFVFTKDYPRSSSSSSSSSSSNSVPEASAAAVYSANMFKVVPCGDNAYSNGLDGATSCRACPTGFKTDPMDEIASHTSVAVCKAPPGFYIGGESVMPCPAGSFSSNYSLLRDCTYCEEVFGPGVTTQAEGANSSAACNVLEPGRAFVQRSKVVTDENDSDAAGGIRIIALDAGITTKACPQSFYCPGGTTPPTRCYRGMMTEGEGAVSEQQCVAPPGWFLPAEASQDMQECPSGTYKEGWDRAASCTPCGSGPWLSEQSEALDILDPDTSLTIAVNYTRGSTLSCYTQPGMGVITVNNTLTAVICPVNFYGAATQRNGLLVNPCLQCPTGTVTAGDERAKQYNNAAGDSVAIAEGGYYSVASCVTPPGWGYYGDEAQECPQGYYNEGGNLLPCKQCPFGHTTASSGASSAADCSHFSPGYGQGPSGATALCPAGTYSTGDKPASQEPSCTPCPEGSTTFDAGAKSLQECSKCAAGYGRASETAACTRCESGTYNPEAGRMLTDSRCLRCPVNRVWEYDWPSAGASTVFVPQAVSRPGAQNLADCLTDFSQTFDGAFFLDMKAGPEVAALERPQGDGFNLQTCVQRCADDDSCAAATFDYDDFGCVLWRPGTASPGATYVAQGGIAFKTFTSTYAVASIGNGHHSSFVSNTAAAASAGIGDKGTAAGAAKAAGFGPGVFSYTPGSASAASFRQGSLKAFGTASLTECLTSCTYQNMCSGVVFGPFNETTDALQDIAGAAAGTKCQWIMGQSRPGDSRRTLIKTRDPVSLPS</sequence>
<organism evidence="4 5">
    <name type="scientific">Tetradesmus obliquus</name>
    <name type="common">Green alga</name>
    <name type="synonym">Acutodesmus obliquus</name>
    <dbReference type="NCBI Taxonomy" id="3088"/>
    <lineage>
        <taxon>Eukaryota</taxon>
        <taxon>Viridiplantae</taxon>
        <taxon>Chlorophyta</taxon>
        <taxon>core chlorophytes</taxon>
        <taxon>Chlorophyceae</taxon>
        <taxon>CS clade</taxon>
        <taxon>Sphaeropleales</taxon>
        <taxon>Scenedesmaceae</taxon>
        <taxon>Tetradesmus</taxon>
    </lineage>
</organism>
<evidence type="ECO:0000259" key="2">
    <source>
        <dbReference type="Pfam" id="PF00024"/>
    </source>
</evidence>
<dbReference type="InterPro" id="IPR003609">
    <property type="entry name" value="Pan_app"/>
</dbReference>
<gene>
    <name evidence="4" type="ORF">OEZ85_007808</name>
</gene>